<dbReference type="PANTHER" id="PTHR33731">
    <property type="entry name" value="PROTEIN, PUTATIVE-RELATED"/>
    <property type="match status" value="1"/>
</dbReference>
<feature type="chain" id="PRO_5043988335" description="Organ specific protein" evidence="2">
    <location>
        <begin position="24"/>
        <end position="185"/>
    </location>
</feature>
<keyword evidence="4" id="KW-1185">Reference proteome</keyword>
<evidence type="ECO:0000256" key="2">
    <source>
        <dbReference type="SAM" id="SignalP"/>
    </source>
</evidence>
<name>A0AAV3PLG1_LITER</name>
<keyword evidence="2" id="KW-0732">Signal</keyword>
<dbReference type="Proteomes" id="UP001454036">
    <property type="component" value="Unassembled WGS sequence"/>
</dbReference>
<feature type="region of interest" description="Disordered" evidence="1">
    <location>
        <begin position="93"/>
        <end position="122"/>
    </location>
</feature>
<evidence type="ECO:0008006" key="5">
    <source>
        <dbReference type="Google" id="ProtNLM"/>
    </source>
</evidence>
<dbReference type="EMBL" id="BAABME010032883">
    <property type="protein sequence ID" value="GAA0151038.1"/>
    <property type="molecule type" value="Genomic_DNA"/>
</dbReference>
<dbReference type="AlphaFoldDB" id="A0AAV3PLG1"/>
<accession>A0AAV3PLG1</accession>
<protein>
    <recommendedName>
        <fullName evidence="5">Organ specific protein</fullName>
    </recommendedName>
</protein>
<dbReference type="InterPro" id="IPR024489">
    <property type="entry name" value="Organ_specific_prot"/>
</dbReference>
<dbReference type="Pfam" id="PF10950">
    <property type="entry name" value="Organ_specific"/>
    <property type="match status" value="1"/>
</dbReference>
<reference evidence="3 4" key="1">
    <citation type="submission" date="2024-01" db="EMBL/GenBank/DDBJ databases">
        <title>The complete chloroplast genome sequence of Lithospermum erythrorhizon: insights into the phylogenetic relationship among Boraginaceae species and the maternal lineages of purple gromwells.</title>
        <authorList>
            <person name="Okada T."/>
            <person name="Watanabe K."/>
        </authorList>
    </citation>
    <scope>NUCLEOTIDE SEQUENCE [LARGE SCALE GENOMIC DNA]</scope>
</reference>
<evidence type="ECO:0000256" key="1">
    <source>
        <dbReference type="SAM" id="MobiDB-lite"/>
    </source>
</evidence>
<proteinExistence type="predicted"/>
<evidence type="ECO:0000313" key="4">
    <source>
        <dbReference type="Proteomes" id="UP001454036"/>
    </source>
</evidence>
<feature type="signal peptide" evidence="2">
    <location>
        <begin position="1"/>
        <end position="23"/>
    </location>
</feature>
<dbReference type="PANTHER" id="PTHR33731:SF2">
    <property type="entry name" value="ORGAN-SPECIFIC PROTEIN S2-LIKE"/>
    <property type="match status" value="1"/>
</dbReference>
<organism evidence="3 4">
    <name type="scientific">Lithospermum erythrorhizon</name>
    <name type="common">Purple gromwell</name>
    <name type="synonym">Lithospermum officinale var. erythrorhizon</name>
    <dbReference type="NCBI Taxonomy" id="34254"/>
    <lineage>
        <taxon>Eukaryota</taxon>
        <taxon>Viridiplantae</taxon>
        <taxon>Streptophyta</taxon>
        <taxon>Embryophyta</taxon>
        <taxon>Tracheophyta</taxon>
        <taxon>Spermatophyta</taxon>
        <taxon>Magnoliopsida</taxon>
        <taxon>eudicotyledons</taxon>
        <taxon>Gunneridae</taxon>
        <taxon>Pentapetalae</taxon>
        <taxon>asterids</taxon>
        <taxon>lamiids</taxon>
        <taxon>Boraginales</taxon>
        <taxon>Boraginaceae</taxon>
        <taxon>Boraginoideae</taxon>
        <taxon>Lithospermeae</taxon>
        <taxon>Lithospermum</taxon>
    </lineage>
</organism>
<gene>
    <name evidence="3" type="ORF">LIER_43128</name>
</gene>
<comment type="caution">
    <text evidence="3">The sequence shown here is derived from an EMBL/GenBank/DDBJ whole genome shotgun (WGS) entry which is preliminary data.</text>
</comment>
<evidence type="ECO:0000313" key="3">
    <source>
        <dbReference type="EMBL" id="GAA0151038.1"/>
    </source>
</evidence>
<sequence>MASLYFVTICILSLALFVTSLDGRMVPGDRSLESVKHKHSLVTEAIGDDVINVDLILPLSENKKTDCTKTKEFEPRPSVSAYDNELRLEGENKSFVKDFEPRPSATTYKNDEAEKSLTSTKDLNPRPNISIYIDEIEVNGKNKSFLNDFEPRPSATAYKNDVGMNEYTSFSNDFEQRPSATNYRD</sequence>